<keyword evidence="1" id="KW-0812">Transmembrane</keyword>
<sequence>MSPRRVCAKTESGSFRVEEPDSARTKKYFPGSSDITEFAGTTSFGTAAPWILGPNSGTNFASSRLRTTMRWNSIVIVAQIIYLNFYDIFLSLVCAIQSRILKFRENAKYQQVSSSDPSSTDSKLVESRTSHLGFTDLNDRCNRLKSKLCSILLDSERSESSLVRTNAEKYESIRSLSLASVSG</sequence>
<name>A0AA40FL97_9HYME</name>
<evidence type="ECO:0000313" key="3">
    <source>
        <dbReference type="Proteomes" id="UP001177670"/>
    </source>
</evidence>
<protein>
    <submittedName>
        <fullName evidence="2">Uncharacterized protein</fullName>
    </submittedName>
</protein>
<gene>
    <name evidence="2" type="ORF">K0M31_010740</name>
</gene>
<reference evidence="2" key="1">
    <citation type="submission" date="2021-10" db="EMBL/GenBank/DDBJ databases">
        <title>Melipona bicolor Genome sequencing and assembly.</title>
        <authorList>
            <person name="Araujo N.S."/>
            <person name="Arias M.C."/>
        </authorList>
    </citation>
    <scope>NUCLEOTIDE SEQUENCE</scope>
    <source>
        <strain evidence="2">USP_2M_L1-L4_2017</strain>
        <tissue evidence="2">Whole body</tissue>
    </source>
</reference>
<keyword evidence="1" id="KW-1133">Transmembrane helix</keyword>
<dbReference type="AlphaFoldDB" id="A0AA40FL97"/>
<keyword evidence="1" id="KW-0472">Membrane</keyword>
<evidence type="ECO:0000313" key="2">
    <source>
        <dbReference type="EMBL" id="KAK1120956.1"/>
    </source>
</evidence>
<proteinExistence type="predicted"/>
<dbReference type="EMBL" id="JAHYIQ010000028">
    <property type="protein sequence ID" value="KAK1120956.1"/>
    <property type="molecule type" value="Genomic_DNA"/>
</dbReference>
<comment type="caution">
    <text evidence="2">The sequence shown here is derived from an EMBL/GenBank/DDBJ whole genome shotgun (WGS) entry which is preliminary data.</text>
</comment>
<keyword evidence="3" id="KW-1185">Reference proteome</keyword>
<organism evidence="2 3">
    <name type="scientific">Melipona bicolor</name>
    <dbReference type="NCBI Taxonomy" id="60889"/>
    <lineage>
        <taxon>Eukaryota</taxon>
        <taxon>Metazoa</taxon>
        <taxon>Ecdysozoa</taxon>
        <taxon>Arthropoda</taxon>
        <taxon>Hexapoda</taxon>
        <taxon>Insecta</taxon>
        <taxon>Pterygota</taxon>
        <taxon>Neoptera</taxon>
        <taxon>Endopterygota</taxon>
        <taxon>Hymenoptera</taxon>
        <taxon>Apocrita</taxon>
        <taxon>Aculeata</taxon>
        <taxon>Apoidea</taxon>
        <taxon>Anthophila</taxon>
        <taxon>Apidae</taxon>
        <taxon>Melipona</taxon>
    </lineage>
</organism>
<dbReference type="Proteomes" id="UP001177670">
    <property type="component" value="Unassembled WGS sequence"/>
</dbReference>
<evidence type="ECO:0000256" key="1">
    <source>
        <dbReference type="SAM" id="Phobius"/>
    </source>
</evidence>
<feature type="transmembrane region" description="Helical" evidence="1">
    <location>
        <begin position="74"/>
        <end position="96"/>
    </location>
</feature>
<accession>A0AA40FL97</accession>